<evidence type="ECO:0000313" key="2">
    <source>
        <dbReference type="EMBL" id="KXN68226.1"/>
    </source>
</evidence>
<dbReference type="AlphaFoldDB" id="A0A137NZH1"/>
<feature type="chain" id="PRO_5007294272" evidence="1">
    <location>
        <begin position="17"/>
        <end position="65"/>
    </location>
</feature>
<reference evidence="2 3" key="1">
    <citation type="journal article" date="2015" name="Genome Biol. Evol.">
        <title>Phylogenomic analyses indicate that early fungi evolved digesting cell walls of algal ancestors of land plants.</title>
        <authorList>
            <person name="Chang Y."/>
            <person name="Wang S."/>
            <person name="Sekimoto S."/>
            <person name="Aerts A.L."/>
            <person name="Choi C."/>
            <person name="Clum A."/>
            <person name="LaButti K.M."/>
            <person name="Lindquist E.A."/>
            <person name="Yee Ngan C."/>
            <person name="Ohm R.A."/>
            <person name="Salamov A.A."/>
            <person name="Grigoriev I.V."/>
            <person name="Spatafora J.W."/>
            <person name="Berbee M.L."/>
        </authorList>
    </citation>
    <scope>NUCLEOTIDE SEQUENCE [LARGE SCALE GENOMIC DNA]</scope>
    <source>
        <strain evidence="2 3">NRRL 28638</strain>
    </source>
</reference>
<feature type="signal peptide" evidence="1">
    <location>
        <begin position="1"/>
        <end position="16"/>
    </location>
</feature>
<dbReference type="EMBL" id="KQ964588">
    <property type="protein sequence ID" value="KXN68226.1"/>
    <property type="molecule type" value="Genomic_DNA"/>
</dbReference>
<evidence type="ECO:0000313" key="3">
    <source>
        <dbReference type="Proteomes" id="UP000070444"/>
    </source>
</evidence>
<organism evidence="2 3">
    <name type="scientific">Conidiobolus coronatus (strain ATCC 28846 / CBS 209.66 / NRRL 28638)</name>
    <name type="common">Delacroixia coronata</name>
    <dbReference type="NCBI Taxonomy" id="796925"/>
    <lineage>
        <taxon>Eukaryota</taxon>
        <taxon>Fungi</taxon>
        <taxon>Fungi incertae sedis</taxon>
        <taxon>Zoopagomycota</taxon>
        <taxon>Entomophthoromycotina</taxon>
        <taxon>Entomophthoromycetes</taxon>
        <taxon>Entomophthorales</taxon>
        <taxon>Ancylistaceae</taxon>
        <taxon>Conidiobolus</taxon>
    </lineage>
</organism>
<name>A0A137NZH1_CONC2</name>
<dbReference type="Proteomes" id="UP000070444">
    <property type="component" value="Unassembled WGS sequence"/>
</dbReference>
<accession>A0A137NZH1</accession>
<gene>
    <name evidence="2" type="ORF">CONCODRAFT_9572</name>
</gene>
<protein>
    <submittedName>
        <fullName evidence="2">Uncharacterized protein</fullName>
    </submittedName>
</protein>
<keyword evidence="3" id="KW-1185">Reference proteome</keyword>
<proteinExistence type="predicted"/>
<evidence type="ECO:0000256" key="1">
    <source>
        <dbReference type="SAM" id="SignalP"/>
    </source>
</evidence>
<sequence length="65" mass="6325">MKVLALLITFTGLIASAPLIAPFTDIFAALPPPANGLGGIATGLVAAAPLIPPFDSALGGVVPDS</sequence>
<keyword evidence="1" id="KW-0732">Signal</keyword>